<dbReference type="Proteomes" id="UP001054945">
    <property type="component" value="Unassembled WGS sequence"/>
</dbReference>
<gene>
    <name evidence="2" type="primary">futsch_2</name>
    <name evidence="2" type="ORF">CEXT_510891</name>
</gene>
<accession>A0AAV4XJ51</accession>
<dbReference type="EMBL" id="BPLR01000394">
    <property type="protein sequence ID" value="GIY94463.1"/>
    <property type="molecule type" value="Genomic_DNA"/>
</dbReference>
<organism evidence="2 3">
    <name type="scientific">Caerostris extrusa</name>
    <name type="common">Bark spider</name>
    <name type="synonym">Caerostris bankana</name>
    <dbReference type="NCBI Taxonomy" id="172846"/>
    <lineage>
        <taxon>Eukaryota</taxon>
        <taxon>Metazoa</taxon>
        <taxon>Ecdysozoa</taxon>
        <taxon>Arthropoda</taxon>
        <taxon>Chelicerata</taxon>
        <taxon>Arachnida</taxon>
        <taxon>Araneae</taxon>
        <taxon>Araneomorphae</taxon>
        <taxon>Entelegynae</taxon>
        <taxon>Araneoidea</taxon>
        <taxon>Araneidae</taxon>
        <taxon>Caerostris</taxon>
    </lineage>
</organism>
<evidence type="ECO:0000313" key="2">
    <source>
        <dbReference type="EMBL" id="GIY94463.1"/>
    </source>
</evidence>
<feature type="compositionally biased region" description="Low complexity" evidence="1">
    <location>
        <begin position="15"/>
        <end position="26"/>
    </location>
</feature>
<protein>
    <submittedName>
        <fullName evidence="2">Microtubule-associated protein futsch</fullName>
    </submittedName>
</protein>
<keyword evidence="3" id="KW-1185">Reference proteome</keyword>
<evidence type="ECO:0000313" key="3">
    <source>
        <dbReference type="Proteomes" id="UP001054945"/>
    </source>
</evidence>
<dbReference type="AlphaFoldDB" id="A0AAV4XJ51"/>
<comment type="caution">
    <text evidence="2">The sequence shown here is derived from an EMBL/GenBank/DDBJ whole genome shotgun (WGS) entry which is preliminary data.</text>
</comment>
<proteinExistence type="predicted"/>
<name>A0AAV4XJ51_CAEEX</name>
<reference evidence="2 3" key="1">
    <citation type="submission" date="2021-06" db="EMBL/GenBank/DDBJ databases">
        <title>Caerostris extrusa draft genome.</title>
        <authorList>
            <person name="Kono N."/>
            <person name="Arakawa K."/>
        </authorList>
    </citation>
    <scope>NUCLEOTIDE SEQUENCE [LARGE SCALE GENOMIC DNA]</scope>
</reference>
<feature type="compositionally biased region" description="Basic and acidic residues" evidence="1">
    <location>
        <begin position="51"/>
        <end position="70"/>
    </location>
</feature>
<evidence type="ECO:0000256" key="1">
    <source>
        <dbReference type="SAM" id="MobiDB-lite"/>
    </source>
</evidence>
<feature type="region of interest" description="Disordered" evidence="1">
    <location>
        <begin position="14"/>
        <end position="77"/>
    </location>
</feature>
<sequence length="77" mass="8721">MKKKLMYVEIEIEESVTSTTDASPDTDAPEIPYDGQYKEQVDQDLAPGAEEGYRETKDKGTTESQKDIVKVSKLQHR</sequence>